<name>A0A2W5TW26_9BACT</name>
<gene>
    <name evidence="1" type="ORF">DI536_01820</name>
</gene>
<accession>A0A2W5TW26</accession>
<comment type="caution">
    <text evidence="1">The sequence shown here is derived from an EMBL/GenBank/DDBJ whole genome shotgun (WGS) entry which is preliminary data.</text>
</comment>
<dbReference type="Proteomes" id="UP000249061">
    <property type="component" value="Unassembled WGS sequence"/>
</dbReference>
<protein>
    <submittedName>
        <fullName evidence="1">Uncharacterized protein</fullName>
    </submittedName>
</protein>
<reference evidence="1 2" key="1">
    <citation type="submission" date="2017-08" db="EMBL/GenBank/DDBJ databases">
        <title>Infants hospitalized years apart are colonized by the same room-sourced microbial strains.</title>
        <authorList>
            <person name="Brooks B."/>
            <person name="Olm M.R."/>
            <person name="Firek B.A."/>
            <person name="Baker R."/>
            <person name="Thomas B.C."/>
            <person name="Morowitz M.J."/>
            <person name="Banfield J.F."/>
        </authorList>
    </citation>
    <scope>NUCLEOTIDE SEQUENCE [LARGE SCALE GENOMIC DNA]</scope>
    <source>
        <strain evidence="1">S2_003_000_R2_14</strain>
    </source>
</reference>
<organism evidence="1 2">
    <name type="scientific">Archangium gephyra</name>
    <dbReference type="NCBI Taxonomy" id="48"/>
    <lineage>
        <taxon>Bacteria</taxon>
        <taxon>Pseudomonadati</taxon>
        <taxon>Myxococcota</taxon>
        <taxon>Myxococcia</taxon>
        <taxon>Myxococcales</taxon>
        <taxon>Cystobacterineae</taxon>
        <taxon>Archangiaceae</taxon>
        <taxon>Archangium</taxon>
    </lineage>
</organism>
<sequence>MAKSTLAPMCSEIFWNARSHAACEYQPSGASCTRSSAPSEPMPCSTRNRLGMRRSKAKAATTDHTVWPFTSTSGANGTNCIS</sequence>
<dbReference type="EMBL" id="QFQP01000001">
    <property type="protein sequence ID" value="PZR18642.1"/>
    <property type="molecule type" value="Genomic_DNA"/>
</dbReference>
<evidence type="ECO:0000313" key="2">
    <source>
        <dbReference type="Proteomes" id="UP000249061"/>
    </source>
</evidence>
<evidence type="ECO:0000313" key="1">
    <source>
        <dbReference type="EMBL" id="PZR18642.1"/>
    </source>
</evidence>
<proteinExistence type="predicted"/>
<dbReference type="AlphaFoldDB" id="A0A2W5TW26"/>